<evidence type="ECO:0000259" key="5">
    <source>
        <dbReference type="PROSITE" id="PS51517"/>
    </source>
</evidence>
<dbReference type="InterPro" id="IPR037141">
    <property type="entry name" value="NDT80_DNA-bd_dom_sf"/>
</dbReference>
<keyword evidence="4" id="KW-0732">Signal</keyword>
<name>A0A0A1ST22_9HYPO</name>
<evidence type="ECO:0000313" key="6">
    <source>
        <dbReference type="EMBL" id="CEJ84888.1"/>
    </source>
</evidence>
<dbReference type="GO" id="GO:0000228">
    <property type="term" value="C:nuclear chromosome"/>
    <property type="evidence" value="ECO:0007669"/>
    <property type="project" value="TreeGrafter"/>
</dbReference>
<feature type="compositionally biased region" description="Polar residues" evidence="3">
    <location>
        <begin position="550"/>
        <end position="563"/>
    </location>
</feature>
<dbReference type="InterPro" id="IPR024061">
    <property type="entry name" value="NDT80_DNA-bd_dom"/>
</dbReference>
<evidence type="ECO:0000256" key="2">
    <source>
        <dbReference type="PROSITE-ProRule" id="PRU00850"/>
    </source>
</evidence>
<dbReference type="OrthoDB" id="2288358at2759"/>
<dbReference type="AlphaFoldDB" id="A0A0A1ST22"/>
<dbReference type="PANTHER" id="PTHR35144">
    <property type="entry name" value="MEIOSIS-SPECIFIC TRANSCRIPTION FACTOR NDT80"/>
    <property type="match status" value="1"/>
</dbReference>
<evidence type="ECO:0000256" key="4">
    <source>
        <dbReference type="SAM" id="SignalP"/>
    </source>
</evidence>
<gene>
    <name evidence="6" type="ORF">VHEMI03607</name>
</gene>
<feature type="chain" id="PRO_5001989435" description="NDT80 domain-containing protein" evidence="4">
    <location>
        <begin position="18"/>
        <end position="584"/>
    </location>
</feature>
<feature type="signal peptide" evidence="4">
    <location>
        <begin position="1"/>
        <end position="17"/>
    </location>
</feature>
<dbReference type="GO" id="GO:0003700">
    <property type="term" value="F:DNA-binding transcription factor activity"/>
    <property type="evidence" value="ECO:0007669"/>
    <property type="project" value="UniProtKB-UniRule"/>
</dbReference>
<feature type="compositionally biased region" description="Basic and acidic residues" evidence="3">
    <location>
        <begin position="123"/>
        <end position="138"/>
    </location>
</feature>
<dbReference type="PANTHER" id="PTHR35144:SF2">
    <property type="entry name" value="MEIOSIS-SPECIFIC TRANSCRIPTION FACTOR NDT80"/>
    <property type="match status" value="1"/>
</dbReference>
<dbReference type="GO" id="GO:0045944">
    <property type="term" value="P:positive regulation of transcription by RNA polymerase II"/>
    <property type="evidence" value="ECO:0007669"/>
    <property type="project" value="TreeGrafter"/>
</dbReference>
<dbReference type="PROSITE" id="PS51517">
    <property type="entry name" value="NDT80"/>
    <property type="match status" value="1"/>
</dbReference>
<dbReference type="SUPFAM" id="SSF49417">
    <property type="entry name" value="p53-like transcription factors"/>
    <property type="match status" value="1"/>
</dbReference>
<dbReference type="GO" id="GO:0003677">
    <property type="term" value="F:DNA binding"/>
    <property type="evidence" value="ECO:0007669"/>
    <property type="project" value="UniProtKB-KW"/>
</dbReference>
<evidence type="ECO:0000256" key="3">
    <source>
        <dbReference type="SAM" id="MobiDB-lite"/>
    </source>
</evidence>
<sequence>MIYYFLAFFCGPWSSWCCRDEARRSRADLVSPLTNPLRYNTDSSCSSIQLDNQNPNSVFPLFTSPPLHNTSLYQQPTGFYPATTFPAVDIRQRLPSHIPSVSMPGRTGVRGSASQYYDPSNGHAKDVYAGHIPNDRKSSHQLSRCPSLQSPGHRSAKMSASPSSHGLYTPENHHLNSQQFERDGLADQMMPMMETQMMGLLSYSDSLVSGQTSDFVPVTVRIVAALHKNFFQAEGEWTCYRRNYMSCGCSFELSPFYPAYDLFFAQNETSQPTLVYGLAMTISAVVAGNDQQPIILDLYTPKRDPKKTLKAQKIPMVPINASTMDRRDMSAGNVPFYLRHRTPPDASSGTLPTELPMEHTFERVQFRQATQNNGKRRAAQQFYHFVVELWASVLGKDGGYEYVRVACQKSHKMIVRGRSPGHYQNDKNKGSAHGSNNHTGGFPAFNNLPHTLPDFTSTSLLNDATSGYPYDTRGSLYHGSRGHDASADLHLFPDTSKLVQGDKPFPSFSNFTYDNDRVDMFHQPSSMMGSIDLYAKSKSERTNMFDLGSSGASGTRTLGTRSSGLDAHSIFSGQDGQDRRPEYP</sequence>
<reference evidence="6 7" key="1">
    <citation type="journal article" date="2015" name="Genome Announc.">
        <title>Draft Genome Sequence and Gene Annotation of the Entomopathogenic Fungus Verticillium hemipterigenum.</title>
        <authorList>
            <person name="Horn F."/>
            <person name="Habel A."/>
            <person name="Scharf D.H."/>
            <person name="Dworschak J."/>
            <person name="Brakhage A.A."/>
            <person name="Guthke R."/>
            <person name="Hertweck C."/>
            <person name="Linde J."/>
        </authorList>
    </citation>
    <scope>NUCLEOTIDE SEQUENCE [LARGE SCALE GENOMIC DNA]</scope>
</reference>
<dbReference type="InterPro" id="IPR008967">
    <property type="entry name" value="p53-like_TF_DNA-bd_sf"/>
</dbReference>
<organism evidence="6 7">
    <name type="scientific">[Torrubiella] hemipterigena</name>
    <dbReference type="NCBI Taxonomy" id="1531966"/>
    <lineage>
        <taxon>Eukaryota</taxon>
        <taxon>Fungi</taxon>
        <taxon>Dikarya</taxon>
        <taxon>Ascomycota</taxon>
        <taxon>Pezizomycotina</taxon>
        <taxon>Sordariomycetes</taxon>
        <taxon>Hypocreomycetidae</taxon>
        <taxon>Hypocreales</taxon>
        <taxon>Clavicipitaceae</taxon>
        <taxon>Clavicipitaceae incertae sedis</taxon>
        <taxon>'Torrubiella' clade</taxon>
    </lineage>
</organism>
<dbReference type="EMBL" id="CDHN01000002">
    <property type="protein sequence ID" value="CEJ84888.1"/>
    <property type="molecule type" value="Genomic_DNA"/>
</dbReference>
<dbReference type="STRING" id="1531966.A0A0A1ST22"/>
<dbReference type="GO" id="GO:0051321">
    <property type="term" value="P:meiotic cell cycle"/>
    <property type="evidence" value="ECO:0007669"/>
    <property type="project" value="TreeGrafter"/>
</dbReference>
<feature type="region of interest" description="Disordered" evidence="3">
    <location>
        <begin position="417"/>
        <end position="445"/>
    </location>
</feature>
<proteinExistence type="predicted"/>
<keyword evidence="1 2" id="KW-0238">DNA-binding</keyword>
<dbReference type="InterPro" id="IPR052605">
    <property type="entry name" value="Fungal_trans_regulator"/>
</dbReference>
<dbReference type="Gene3D" id="2.60.40.1390">
    <property type="entry name" value="NDT80 DNA-binding domain"/>
    <property type="match status" value="1"/>
</dbReference>
<evidence type="ECO:0000313" key="7">
    <source>
        <dbReference type="Proteomes" id="UP000039046"/>
    </source>
</evidence>
<accession>A0A0A1ST22</accession>
<feature type="DNA-binding region" description="NDT80" evidence="2">
    <location>
        <begin position="161"/>
        <end position="427"/>
    </location>
</feature>
<keyword evidence="7" id="KW-1185">Reference proteome</keyword>
<feature type="domain" description="NDT80" evidence="5">
    <location>
        <begin position="161"/>
        <end position="427"/>
    </location>
</feature>
<dbReference type="Proteomes" id="UP000039046">
    <property type="component" value="Unassembled WGS sequence"/>
</dbReference>
<protein>
    <recommendedName>
        <fullName evidence="5">NDT80 domain-containing protein</fullName>
    </recommendedName>
</protein>
<evidence type="ECO:0000256" key="1">
    <source>
        <dbReference type="ARBA" id="ARBA00023125"/>
    </source>
</evidence>
<feature type="region of interest" description="Disordered" evidence="3">
    <location>
        <begin position="97"/>
        <end position="175"/>
    </location>
</feature>
<feature type="compositionally biased region" description="Polar residues" evidence="3">
    <location>
        <begin position="140"/>
        <end position="166"/>
    </location>
</feature>
<feature type="region of interest" description="Disordered" evidence="3">
    <location>
        <begin position="545"/>
        <end position="584"/>
    </location>
</feature>
<dbReference type="Pfam" id="PF05224">
    <property type="entry name" value="NDT80_PhoG"/>
    <property type="match status" value="1"/>
</dbReference>